<reference evidence="1 2" key="1">
    <citation type="submission" date="2012-01" db="EMBL/GenBank/DDBJ databases">
        <title>Complete sequence of Desulfotomaculum gibsoniae DSM 7213.</title>
        <authorList>
            <consortium name="US DOE Joint Genome Institute"/>
            <person name="Lucas S."/>
            <person name="Han J."/>
            <person name="Lapidus A."/>
            <person name="Cheng J.-F."/>
            <person name="Goodwin L."/>
            <person name="Pitluck S."/>
            <person name="Peters L."/>
            <person name="Ovchinnikova G."/>
            <person name="Teshima H."/>
            <person name="Detter J.C."/>
            <person name="Han C."/>
            <person name="Tapia R."/>
            <person name="Land M."/>
            <person name="Hauser L."/>
            <person name="Kyrpides N."/>
            <person name="Ivanova N."/>
            <person name="Pagani I."/>
            <person name="Parshina S."/>
            <person name="Plugge C."/>
            <person name="Muyzer G."/>
            <person name="Kuever J."/>
            <person name="Ivanova A."/>
            <person name="Nazina T."/>
            <person name="Klenk H.-P."/>
            <person name="Brambilla E."/>
            <person name="Spring S."/>
            <person name="Stams A.F."/>
            <person name="Woyke T."/>
        </authorList>
    </citation>
    <scope>NUCLEOTIDE SEQUENCE [LARGE SCALE GENOMIC DNA]</scope>
    <source>
        <strain evidence="1 2">DSM 7213</strain>
    </source>
</reference>
<dbReference type="KEGG" id="dgi:Desgi_0310"/>
<evidence type="ECO:0000313" key="1">
    <source>
        <dbReference type="EMBL" id="AGK99895.1"/>
    </source>
</evidence>
<dbReference type="AlphaFoldDB" id="R4KJU0"/>
<keyword evidence="2" id="KW-1185">Reference proteome</keyword>
<dbReference type="CDD" id="cd09911">
    <property type="entry name" value="Lin0431_like"/>
    <property type="match status" value="1"/>
</dbReference>
<dbReference type="Gene3D" id="2.60.320.10">
    <property type="entry name" value="N-utilization substance G protein NusG, insert domain"/>
    <property type="match status" value="1"/>
</dbReference>
<protein>
    <submittedName>
        <fullName evidence="1">Uncharacterized protein</fullName>
    </submittedName>
</protein>
<sequence length="126" mass="14001">MQNINKYITLGLLLLTLVSIAVGYILNQREPGDNLVLEIYQDGDLVQQIDLSVVRNDQIKITSKDGHFNTVEIKDGQVRVKEADCPNQICVKTGWLSRPGQTSFCAPNRLMVTIKGQTSQVDAITN</sequence>
<organism evidence="1 2">
    <name type="scientific">Desulfoscipio gibsoniae DSM 7213</name>
    <dbReference type="NCBI Taxonomy" id="767817"/>
    <lineage>
        <taxon>Bacteria</taxon>
        <taxon>Bacillati</taxon>
        <taxon>Bacillota</taxon>
        <taxon>Clostridia</taxon>
        <taxon>Eubacteriales</taxon>
        <taxon>Desulfallaceae</taxon>
        <taxon>Desulfoscipio</taxon>
    </lineage>
</organism>
<dbReference type="Pfam" id="PF07009">
    <property type="entry name" value="NusG_II"/>
    <property type="match status" value="1"/>
</dbReference>
<name>R4KJU0_9FIRM</name>
<dbReference type="Proteomes" id="UP000013520">
    <property type="component" value="Chromosome"/>
</dbReference>
<dbReference type="eggNOG" id="COG5341">
    <property type="taxonomic scope" value="Bacteria"/>
</dbReference>
<dbReference type="STRING" id="767817.Desgi_0310"/>
<dbReference type="EMBL" id="CP003273">
    <property type="protein sequence ID" value="AGK99895.1"/>
    <property type="molecule type" value="Genomic_DNA"/>
</dbReference>
<proteinExistence type="predicted"/>
<dbReference type="OrthoDB" id="47603at2"/>
<dbReference type="HOGENOM" id="CLU_130936_1_2_9"/>
<dbReference type="RefSeq" id="WP_006522917.1">
    <property type="nucleotide sequence ID" value="NC_021184.1"/>
</dbReference>
<evidence type="ECO:0000313" key="2">
    <source>
        <dbReference type="Proteomes" id="UP000013520"/>
    </source>
</evidence>
<dbReference type="InterPro" id="IPR038690">
    <property type="entry name" value="NusG_2_sf"/>
</dbReference>
<gene>
    <name evidence="1" type="ORF">Desgi_0310</name>
</gene>
<accession>R4KJU0</accession>